<proteinExistence type="predicted"/>
<accession>A0ACB9VQ29</accession>
<sequence>KGVEAPTQTHIFILIIMVPLGRVDRMKKERGGNEVDPRGTEATIYEPASQD</sequence>
<dbReference type="EMBL" id="CM043808">
    <property type="protein sequence ID" value="KAI4802098.1"/>
    <property type="molecule type" value="Genomic_DNA"/>
</dbReference>
<dbReference type="Proteomes" id="UP001057452">
    <property type="component" value="Chromosome 24"/>
</dbReference>
<feature type="non-terminal residue" evidence="1">
    <location>
        <position position="51"/>
    </location>
</feature>
<organism evidence="1 2">
    <name type="scientific">Chaenocephalus aceratus</name>
    <name type="common">Blackfin icefish</name>
    <name type="synonym">Chaenichthys aceratus</name>
    <dbReference type="NCBI Taxonomy" id="36190"/>
    <lineage>
        <taxon>Eukaryota</taxon>
        <taxon>Metazoa</taxon>
        <taxon>Chordata</taxon>
        <taxon>Craniata</taxon>
        <taxon>Vertebrata</taxon>
        <taxon>Euteleostomi</taxon>
        <taxon>Actinopterygii</taxon>
        <taxon>Neopterygii</taxon>
        <taxon>Teleostei</taxon>
        <taxon>Neoteleostei</taxon>
        <taxon>Acanthomorphata</taxon>
        <taxon>Eupercaria</taxon>
        <taxon>Perciformes</taxon>
        <taxon>Notothenioidei</taxon>
        <taxon>Channichthyidae</taxon>
        <taxon>Chaenocephalus</taxon>
    </lineage>
</organism>
<gene>
    <name evidence="1" type="ORF">KUCAC02_019956</name>
</gene>
<reference evidence="1" key="1">
    <citation type="submission" date="2022-05" db="EMBL/GenBank/DDBJ databases">
        <title>Chromosome-level genome of Chaenocephalus aceratus.</title>
        <authorList>
            <person name="Park H."/>
        </authorList>
    </citation>
    <scope>NUCLEOTIDE SEQUENCE</scope>
    <source>
        <strain evidence="1">KU_202001</strain>
    </source>
</reference>
<evidence type="ECO:0000313" key="1">
    <source>
        <dbReference type="EMBL" id="KAI4802098.1"/>
    </source>
</evidence>
<comment type="caution">
    <text evidence="1">The sequence shown here is derived from an EMBL/GenBank/DDBJ whole genome shotgun (WGS) entry which is preliminary data.</text>
</comment>
<feature type="non-terminal residue" evidence="1">
    <location>
        <position position="1"/>
    </location>
</feature>
<name>A0ACB9VQ29_CHAAC</name>
<protein>
    <submittedName>
        <fullName evidence="1">Uncharacterized protein</fullName>
    </submittedName>
</protein>
<keyword evidence="2" id="KW-1185">Reference proteome</keyword>
<evidence type="ECO:0000313" key="2">
    <source>
        <dbReference type="Proteomes" id="UP001057452"/>
    </source>
</evidence>